<feature type="chain" id="PRO_5016082006" description="Extracellular esterase EstB" evidence="1">
    <location>
        <begin position="41"/>
        <end position="292"/>
    </location>
</feature>
<evidence type="ECO:0000313" key="2">
    <source>
        <dbReference type="EMBL" id="PZP89814.1"/>
    </source>
</evidence>
<dbReference type="Pfam" id="PF02089">
    <property type="entry name" value="Palm_thioest"/>
    <property type="match status" value="1"/>
</dbReference>
<dbReference type="PANTHER" id="PTHR32015">
    <property type="entry name" value="FASTING INDUCED LIPASE"/>
    <property type="match status" value="1"/>
</dbReference>
<proteinExistence type="predicted"/>
<accession>A0A2W5IHP6</accession>
<name>A0A2W5IHP6_9ACTN</name>
<dbReference type="GO" id="GO:0016042">
    <property type="term" value="P:lipid catabolic process"/>
    <property type="evidence" value="ECO:0007669"/>
    <property type="project" value="InterPro"/>
</dbReference>
<dbReference type="InterPro" id="IPR002918">
    <property type="entry name" value="Lipase_EstA/Esterase_EstB"/>
</dbReference>
<comment type="caution">
    <text evidence="2">The sequence shown here is derived from an EMBL/GenBank/DDBJ whole genome shotgun (WGS) entry which is preliminary data.</text>
</comment>
<dbReference type="AlphaFoldDB" id="A0A2W5IHP6"/>
<dbReference type="Proteomes" id="UP000248606">
    <property type="component" value="Unassembled WGS sequence"/>
</dbReference>
<feature type="signal peptide" evidence="1">
    <location>
        <begin position="1"/>
        <end position="40"/>
    </location>
</feature>
<gene>
    <name evidence="2" type="ORF">DI579_01230</name>
</gene>
<reference evidence="2 3" key="1">
    <citation type="submission" date="2017-08" db="EMBL/GenBank/DDBJ databases">
        <title>Infants hospitalized years apart are colonized by the same room-sourced microbial strains.</title>
        <authorList>
            <person name="Brooks B."/>
            <person name="Olm M.R."/>
            <person name="Firek B.A."/>
            <person name="Baker R."/>
            <person name="Thomas B.C."/>
            <person name="Morowitz M.J."/>
            <person name="Banfield J.F."/>
        </authorList>
    </citation>
    <scope>NUCLEOTIDE SEQUENCE [LARGE SCALE GENOMIC DNA]</scope>
    <source>
        <strain evidence="2">S2_006_000_R1_57</strain>
    </source>
</reference>
<evidence type="ECO:0008006" key="4">
    <source>
        <dbReference type="Google" id="ProtNLM"/>
    </source>
</evidence>
<evidence type="ECO:0000313" key="3">
    <source>
        <dbReference type="Proteomes" id="UP000248606"/>
    </source>
</evidence>
<organism evidence="2 3">
    <name type="scientific">Lawsonella clevelandensis</name>
    <dbReference type="NCBI Taxonomy" id="1528099"/>
    <lineage>
        <taxon>Bacteria</taxon>
        <taxon>Bacillati</taxon>
        <taxon>Actinomycetota</taxon>
        <taxon>Actinomycetes</taxon>
        <taxon>Mycobacteriales</taxon>
        <taxon>Lawsonellaceae</taxon>
        <taxon>Lawsonella</taxon>
    </lineage>
</organism>
<dbReference type="GO" id="GO:0016298">
    <property type="term" value="F:lipase activity"/>
    <property type="evidence" value="ECO:0007669"/>
    <property type="project" value="TreeGrafter"/>
</dbReference>
<protein>
    <recommendedName>
        <fullName evidence="4">Extracellular esterase EstB</fullName>
    </recommendedName>
</protein>
<evidence type="ECO:0000256" key="1">
    <source>
        <dbReference type="SAM" id="SignalP"/>
    </source>
</evidence>
<dbReference type="Gene3D" id="3.40.50.1820">
    <property type="entry name" value="alpha/beta hydrolase"/>
    <property type="match status" value="1"/>
</dbReference>
<dbReference type="PANTHER" id="PTHR32015:SF1">
    <property type="entry name" value="LIPASE"/>
    <property type="match status" value="1"/>
</dbReference>
<dbReference type="EMBL" id="QFOZ01000001">
    <property type="protein sequence ID" value="PZP89814.1"/>
    <property type="molecule type" value="Genomic_DNA"/>
</dbReference>
<keyword evidence="1" id="KW-0732">Signal</keyword>
<dbReference type="InterPro" id="IPR029058">
    <property type="entry name" value="AB_hydrolase_fold"/>
</dbReference>
<sequence>MFHSRLSQTNSRLSHRMCTVLASLVLVCIYPSANMPTAQATTTTNITSTAIDQKTVPTTKDGLPTILNHWDCRSSQHPTPVIMIHGTFSRQLSQIDVTQMLHDRGYCVFGIDAGHNDNLYTLIKPEYYGTAHVDETTDQVNAFIEKVKRKTGAKKVDLIGHSQGGLIIRNRITRYGGKDVRIAMMLAGTHQGTTLNNLNTHKDTVAGITYVVMVTPDDNQATPWQSGFITDPVKGATVYNINIKQLCNIPASEKIGHSDTHMDYRALHVIRWALAHATHRGAQPNCQIEARK</sequence>
<dbReference type="SUPFAM" id="SSF53474">
    <property type="entry name" value="alpha/beta-Hydrolases"/>
    <property type="match status" value="1"/>
</dbReference>